<dbReference type="Proteomes" id="UP001221898">
    <property type="component" value="Unassembled WGS sequence"/>
</dbReference>
<dbReference type="InterPro" id="IPR050650">
    <property type="entry name" value="Type-II_Cytokine-TF_Rcpt"/>
</dbReference>
<keyword evidence="5" id="KW-1185">Reference proteome</keyword>
<dbReference type="GO" id="GO:0004896">
    <property type="term" value="F:cytokine receptor activity"/>
    <property type="evidence" value="ECO:0007669"/>
    <property type="project" value="TreeGrafter"/>
</dbReference>
<feature type="transmembrane region" description="Helical" evidence="1">
    <location>
        <begin position="226"/>
        <end position="248"/>
    </location>
</feature>
<name>A0AAD7WYC3_9TELE</name>
<feature type="chain" id="PRO_5042105530" description="Fibronectin type-III domain-containing protein" evidence="2">
    <location>
        <begin position="23"/>
        <end position="296"/>
    </location>
</feature>
<evidence type="ECO:0000256" key="1">
    <source>
        <dbReference type="SAM" id="Phobius"/>
    </source>
</evidence>
<dbReference type="Pfam" id="PF01108">
    <property type="entry name" value="Tissue_fac"/>
    <property type="match status" value="1"/>
</dbReference>
<evidence type="ECO:0000259" key="3">
    <source>
        <dbReference type="PROSITE" id="PS50853"/>
    </source>
</evidence>
<dbReference type="PANTHER" id="PTHR20859">
    <property type="entry name" value="INTERFERON/INTERLEUKIN RECEPTOR"/>
    <property type="match status" value="1"/>
</dbReference>
<dbReference type="InterPro" id="IPR015373">
    <property type="entry name" value="Interferon/interleukin_rcp_dom"/>
</dbReference>
<dbReference type="GO" id="GO:0005886">
    <property type="term" value="C:plasma membrane"/>
    <property type="evidence" value="ECO:0007669"/>
    <property type="project" value="TreeGrafter"/>
</dbReference>
<dbReference type="EMBL" id="JAINUG010000018">
    <property type="protein sequence ID" value="KAJ8412739.1"/>
    <property type="molecule type" value="Genomic_DNA"/>
</dbReference>
<accession>A0AAD7WYC3</accession>
<reference evidence="4" key="1">
    <citation type="journal article" date="2023" name="Science">
        <title>Genome structures resolve the early diversification of teleost fishes.</title>
        <authorList>
            <person name="Parey E."/>
            <person name="Louis A."/>
            <person name="Montfort J."/>
            <person name="Bouchez O."/>
            <person name="Roques C."/>
            <person name="Iampietro C."/>
            <person name="Lluch J."/>
            <person name="Castinel A."/>
            <person name="Donnadieu C."/>
            <person name="Desvignes T."/>
            <person name="Floi Bucao C."/>
            <person name="Jouanno E."/>
            <person name="Wen M."/>
            <person name="Mejri S."/>
            <person name="Dirks R."/>
            <person name="Jansen H."/>
            <person name="Henkel C."/>
            <person name="Chen W.J."/>
            <person name="Zahm M."/>
            <person name="Cabau C."/>
            <person name="Klopp C."/>
            <person name="Thompson A.W."/>
            <person name="Robinson-Rechavi M."/>
            <person name="Braasch I."/>
            <person name="Lecointre G."/>
            <person name="Bobe J."/>
            <person name="Postlethwait J.H."/>
            <person name="Berthelot C."/>
            <person name="Roest Crollius H."/>
            <person name="Guiguen Y."/>
        </authorList>
    </citation>
    <scope>NUCLEOTIDE SEQUENCE</scope>
    <source>
        <strain evidence="4">NC1722</strain>
    </source>
</reference>
<keyword evidence="1" id="KW-0812">Transmembrane</keyword>
<keyword evidence="2" id="KW-0732">Signal</keyword>
<dbReference type="InterPro" id="IPR003961">
    <property type="entry name" value="FN3_dom"/>
</dbReference>
<proteinExistence type="predicted"/>
<feature type="signal peptide" evidence="2">
    <location>
        <begin position="1"/>
        <end position="22"/>
    </location>
</feature>
<evidence type="ECO:0000313" key="5">
    <source>
        <dbReference type="Proteomes" id="UP001221898"/>
    </source>
</evidence>
<comment type="caution">
    <text evidence="4">The sequence shown here is derived from an EMBL/GenBank/DDBJ whole genome shotgun (WGS) entry which is preliminary data.</text>
</comment>
<sequence>MYFKYTINHWFLLPVICQGVLTQLSPPENVLVTSYNLNAVLHWSLMTENQTVEYTVQYIHEALNSWKVVPGCTATNATHCDFSSIAHPAIALTLRVQARDANWTSPWVESESFQAGKQTRLGPPGVTLTRGPNSLTVNITDPVPQLTDEYGADLTYRILYSDETGMEVLKMTEDPVVTLESLTAGVKYCVKVQYVFRGKVRPGDVPSLPVCAIVPESEAHAARRHMLVGVLVVVLIGGLIIGGMVAIYKNDYKLKELLRPPICLPVNIHEFFAREEFTQLHQTTPEETVVVIIEEE</sequence>
<dbReference type="AlphaFoldDB" id="A0AAD7WYC3"/>
<dbReference type="PROSITE" id="PS50853">
    <property type="entry name" value="FN3"/>
    <property type="match status" value="1"/>
</dbReference>
<gene>
    <name evidence="4" type="ORF">AAFF_G00116900</name>
</gene>
<keyword evidence="1" id="KW-1133">Transmembrane helix</keyword>
<dbReference type="SUPFAM" id="SSF49265">
    <property type="entry name" value="Fibronectin type III"/>
    <property type="match status" value="2"/>
</dbReference>
<protein>
    <recommendedName>
        <fullName evidence="3">Fibronectin type-III domain-containing protein</fullName>
    </recommendedName>
</protein>
<dbReference type="Pfam" id="PF09294">
    <property type="entry name" value="Interfer-bind"/>
    <property type="match status" value="1"/>
</dbReference>
<dbReference type="InterPro" id="IPR013783">
    <property type="entry name" value="Ig-like_fold"/>
</dbReference>
<evidence type="ECO:0000313" key="4">
    <source>
        <dbReference type="EMBL" id="KAJ8412739.1"/>
    </source>
</evidence>
<organism evidence="4 5">
    <name type="scientific">Aldrovandia affinis</name>
    <dbReference type="NCBI Taxonomy" id="143900"/>
    <lineage>
        <taxon>Eukaryota</taxon>
        <taxon>Metazoa</taxon>
        <taxon>Chordata</taxon>
        <taxon>Craniata</taxon>
        <taxon>Vertebrata</taxon>
        <taxon>Euteleostomi</taxon>
        <taxon>Actinopterygii</taxon>
        <taxon>Neopterygii</taxon>
        <taxon>Teleostei</taxon>
        <taxon>Notacanthiformes</taxon>
        <taxon>Halosauridae</taxon>
        <taxon>Aldrovandia</taxon>
    </lineage>
</organism>
<dbReference type="Gene3D" id="2.60.40.10">
    <property type="entry name" value="Immunoglobulins"/>
    <property type="match status" value="1"/>
</dbReference>
<feature type="domain" description="Fibronectin type-III" evidence="3">
    <location>
        <begin position="120"/>
        <end position="217"/>
    </location>
</feature>
<evidence type="ECO:0000256" key="2">
    <source>
        <dbReference type="SAM" id="SignalP"/>
    </source>
</evidence>
<keyword evidence="1" id="KW-0472">Membrane</keyword>
<dbReference type="InterPro" id="IPR036116">
    <property type="entry name" value="FN3_sf"/>
</dbReference>
<dbReference type="CDD" id="cd00063">
    <property type="entry name" value="FN3"/>
    <property type="match status" value="1"/>
</dbReference>
<dbReference type="PANTHER" id="PTHR20859:SF84">
    <property type="entry name" value="INTERFERON ALPHA_BETA RECEPTOR 2"/>
    <property type="match status" value="1"/>
</dbReference>